<dbReference type="Pfam" id="PF02852">
    <property type="entry name" value="Pyr_redox_dim"/>
    <property type="match status" value="1"/>
</dbReference>
<dbReference type="InterPro" id="IPR050260">
    <property type="entry name" value="FAD-bd_OxRdtase"/>
</dbReference>
<evidence type="ECO:0000256" key="6">
    <source>
        <dbReference type="ARBA" id="ARBA00023284"/>
    </source>
</evidence>
<evidence type="ECO:0000256" key="3">
    <source>
        <dbReference type="ARBA" id="ARBA00022630"/>
    </source>
</evidence>
<comment type="caution">
    <text evidence="9">The sequence shown here is derived from an EMBL/GenBank/DDBJ whole genome shotgun (WGS) entry which is preliminary data.</text>
</comment>
<dbReference type="InterPro" id="IPR036188">
    <property type="entry name" value="FAD/NAD-bd_sf"/>
</dbReference>
<keyword evidence="6" id="KW-0676">Redox-active center</keyword>
<comment type="similarity">
    <text evidence="2">Belongs to the class-III pyridine nucleotide-disulfide oxidoreductase family.</text>
</comment>
<keyword evidence="5" id="KW-0560">Oxidoreductase</keyword>
<proteinExistence type="inferred from homology"/>
<protein>
    <submittedName>
        <fullName evidence="9">NADH oxidase</fullName>
    </submittedName>
</protein>
<evidence type="ECO:0000256" key="4">
    <source>
        <dbReference type="ARBA" id="ARBA00022827"/>
    </source>
</evidence>
<dbReference type="AlphaFoldDB" id="A0A511RPU9"/>
<dbReference type="Proteomes" id="UP000321827">
    <property type="component" value="Unassembled WGS sequence"/>
</dbReference>
<accession>A0A511RPU9</accession>
<evidence type="ECO:0000313" key="9">
    <source>
        <dbReference type="EMBL" id="GEM90796.1"/>
    </source>
</evidence>
<gene>
    <name evidence="9" type="ORF">ODE01S_22300</name>
</gene>
<dbReference type="PRINTS" id="PR00368">
    <property type="entry name" value="FADPNR"/>
</dbReference>
<evidence type="ECO:0000259" key="8">
    <source>
        <dbReference type="Pfam" id="PF07992"/>
    </source>
</evidence>
<comment type="cofactor">
    <cofactor evidence="1">
        <name>FAD</name>
        <dbReference type="ChEBI" id="CHEBI:57692"/>
    </cofactor>
</comment>
<sequence length="443" mass="47202">MSKRLVVIGGVAAGMSAAAKAKRSNPDLEVVAFEKSRYVSYGACGLPYYLAGWIDDVEKLVARTPEKFAKQGVKALVRHEVVEVDYEGRRVKVADLDGGREFWEPFDYLVVSTGARPVLPPIEGVHLPGVFTLRQLEDGEAIMSALHRAQRTVIVGAGYVGLEVAEAFRARGKQVTVVELAERVLPAADPEVSALVHEELTRNGVQVVTGTEVESLTGLGRVQAVQTSAFEIPADLVLLAVGIRPNVGLATSFGVATGPTGAIAVDEQLRTNLENVWAAGDVAESVHLVTGRPYWLPLGDVANKHGRTAGTVIAGGLASFKGVVGSAVTKIFDLAVAFTGLSEEDARKAGFDAKSVWIKSADRAHYYPDPHPFHVKLVYEGGSGRLLGAQVVGHQSDALRIDVVATLLHRGGTVEDLRALDLAYAPPFSPVWDPLLVAANQAR</sequence>
<evidence type="ECO:0000313" key="10">
    <source>
        <dbReference type="Proteomes" id="UP000321827"/>
    </source>
</evidence>
<dbReference type="InterPro" id="IPR004099">
    <property type="entry name" value="Pyr_nucl-diS_OxRdtase_dimer"/>
</dbReference>
<dbReference type="GO" id="GO:0016491">
    <property type="term" value="F:oxidoreductase activity"/>
    <property type="evidence" value="ECO:0007669"/>
    <property type="project" value="UniProtKB-KW"/>
</dbReference>
<dbReference type="SUPFAM" id="SSF55424">
    <property type="entry name" value="FAD/NAD-linked reductases, dimerisation (C-terminal) domain"/>
    <property type="match status" value="1"/>
</dbReference>
<evidence type="ECO:0000259" key="7">
    <source>
        <dbReference type="Pfam" id="PF02852"/>
    </source>
</evidence>
<dbReference type="PANTHER" id="PTHR43429:SF1">
    <property type="entry name" value="NAD(P)H SULFUR OXIDOREDUCTASE (COA-DEPENDENT)"/>
    <property type="match status" value="1"/>
</dbReference>
<evidence type="ECO:0000256" key="2">
    <source>
        <dbReference type="ARBA" id="ARBA00009130"/>
    </source>
</evidence>
<evidence type="ECO:0000256" key="5">
    <source>
        <dbReference type="ARBA" id="ARBA00023002"/>
    </source>
</evidence>
<dbReference type="RefSeq" id="WP_147148866.1">
    <property type="nucleotide sequence ID" value="NZ_BJXN01000022.1"/>
</dbReference>
<feature type="domain" description="FAD/NAD(P)-binding" evidence="8">
    <location>
        <begin position="4"/>
        <end position="289"/>
    </location>
</feature>
<organism evidence="9 10">
    <name type="scientific">Oceanithermus desulfurans NBRC 100063</name>
    <dbReference type="NCBI Taxonomy" id="1227550"/>
    <lineage>
        <taxon>Bacteria</taxon>
        <taxon>Thermotogati</taxon>
        <taxon>Deinococcota</taxon>
        <taxon>Deinococci</taxon>
        <taxon>Thermales</taxon>
        <taxon>Thermaceae</taxon>
        <taxon>Oceanithermus</taxon>
    </lineage>
</organism>
<dbReference type="EMBL" id="BJXN01000022">
    <property type="protein sequence ID" value="GEM90796.1"/>
    <property type="molecule type" value="Genomic_DNA"/>
</dbReference>
<name>A0A511RPU9_9DEIN</name>
<dbReference type="PRINTS" id="PR00411">
    <property type="entry name" value="PNDRDTASEI"/>
</dbReference>
<reference evidence="9 10" key="1">
    <citation type="submission" date="2019-07" db="EMBL/GenBank/DDBJ databases">
        <title>Whole genome shotgun sequence of Oceanithermus desulfurans NBRC 100063.</title>
        <authorList>
            <person name="Hosoyama A."/>
            <person name="Uohara A."/>
            <person name="Ohji S."/>
            <person name="Ichikawa N."/>
        </authorList>
    </citation>
    <scope>NUCLEOTIDE SEQUENCE [LARGE SCALE GENOMIC DNA]</scope>
    <source>
        <strain evidence="9 10">NBRC 100063</strain>
    </source>
</reference>
<dbReference type="Pfam" id="PF07992">
    <property type="entry name" value="Pyr_redox_2"/>
    <property type="match status" value="1"/>
</dbReference>
<evidence type="ECO:0000256" key="1">
    <source>
        <dbReference type="ARBA" id="ARBA00001974"/>
    </source>
</evidence>
<dbReference type="PANTHER" id="PTHR43429">
    <property type="entry name" value="PYRIDINE NUCLEOTIDE-DISULFIDE OXIDOREDUCTASE DOMAIN-CONTAINING"/>
    <property type="match status" value="1"/>
</dbReference>
<feature type="domain" description="Pyridine nucleotide-disulphide oxidoreductase dimerisation" evidence="7">
    <location>
        <begin position="328"/>
        <end position="431"/>
    </location>
</feature>
<keyword evidence="4" id="KW-0274">FAD</keyword>
<dbReference type="OrthoDB" id="9807946at2"/>
<dbReference type="InterPro" id="IPR016156">
    <property type="entry name" value="FAD/NAD-linked_Rdtase_dimer_sf"/>
</dbReference>
<dbReference type="SUPFAM" id="SSF51905">
    <property type="entry name" value="FAD/NAD(P)-binding domain"/>
    <property type="match status" value="2"/>
</dbReference>
<keyword evidence="3" id="KW-0285">Flavoprotein</keyword>
<dbReference type="Gene3D" id="3.50.50.60">
    <property type="entry name" value="FAD/NAD(P)-binding domain"/>
    <property type="match status" value="2"/>
</dbReference>
<dbReference type="InterPro" id="IPR023753">
    <property type="entry name" value="FAD/NAD-binding_dom"/>
</dbReference>